<comment type="cofactor">
    <cofactor evidence="1">
        <name>Mg(2+)</name>
        <dbReference type="ChEBI" id="CHEBI:18420"/>
    </cofactor>
</comment>
<evidence type="ECO:0000256" key="17">
    <source>
        <dbReference type="ARBA" id="ARBA00032071"/>
    </source>
</evidence>
<evidence type="ECO:0000256" key="8">
    <source>
        <dbReference type="ARBA" id="ARBA00024459"/>
    </source>
</evidence>
<dbReference type="GO" id="GO:0008828">
    <property type="term" value="F:dATP diphosphatase activity"/>
    <property type="evidence" value="ECO:0007669"/>
    <property type="project" value="UniProtKB-EC"/>
</dbReference>
<comment type="catalytic activity">
    <reaction evidence="18">
        <text>N(6)-methyl-ATP + H2O = N(6)-methyl-AMP + diphosphate + H(+)</text>
        <dbReference type="Rhea" id="RHEA:67608"/>
        <dbReference type="ChEBI" id="CHEBI:15377"/>
        <dbReference type="ChEBI" id="CHEBI:15378"/>
        <dbReference type="ChEBI" id="CHEBI:33019"/>
        <dbReference type="ChEBI" id="CHEBI:144842"/>
        <dbReference type="ChEBI" id="CHEBI:172873"/>
    </reaction>
    <physiologicalReaction direction="left-to-right" evidence="18">
        <dbReference type="Rhea" id="RHEA:67609"/>
    </physiologicalReaction>
</comment>
<name>A0A4Y4DTK9_GLUUR</name>
<evidence type="ECO:0000256" key="14">
    <source>
        <dbReference type="ARBA" id="ARBA00030634"/>
    </source>
</evidence>
<dbReference type="RefSeq" id="WP_141365500.1">
    <property type="nucleotide sequence ID" value="NZ_BAAAJL010000007.1"/>
</dbReference>
<evidence type="ECO:0000313" key="23">
    <source>
        <dbReference type="EMBL" id="GED06935.1"/>
    </source>
</evidence>
<evidence type="ECO:0000313" key="24">
    <source>
        <dbReference type="Proteomes" id="UP000316612"/>
    </source>
</evidence>
<feature type="domain" description="Nudix hydrolase" evidence="22">
    <location>
        <begin position="7"/>
        <end position="141"/>
    </location>
</feature>
<dbReference type="GO" id="GO:0008413">
    <property type="term" value="F:8-oxo-7,8-dihydroguanosine triphosphate pyrophosphatase activity"/>
    <property type="evidence" value="ECO:0007669"/>
    <property type="project" value="InterPro"/>
</dbReference>
<dbReference type="PRINTS" id="PR01403">
    <property type="entry name" value="8OXTPHPHTASE"/>
</dbReference>
<comment type="catalytic activity">
    <reaction evidence="7">
        <text>8-oxo-dATP + H2O = 8-oxo-dAMP + diphosphate + H(+)</text>
        <dbReference type="Rhea" id="RHEA:65396"/>
        <dbReference type="ChEBI" id="CHEBI:15377"/>
        <dbReference type="ChEBI" id="CHEBI:15378"/>
        <dbReference type="ChEBI" id="CHEBI:33019"/>
        <dbReference type="ChEBI" id="CHEBI:71361"/>
        <dbReference type="ChEBI" id="CHEBI:172871"/>
    </reaction>
    <physiologicalReaction direction="left-to-right" evidence="7">
        <dbReference type="Rhea" id="RHEA:65397"/>
    </physiologicalReaction>
</comment>
<evidence type="ECO:0000256" key="11">
    <source>
        <dbReference type="ARBA" id="ARBA00026103"/>
    </source>
</evidence>
<dbReference type="InterPro" id="IPR000086">
    <property type="entry name" value="NUDIX_hydrolase_dom"/>
</dbReference>
<accession>A0A4Y4DTK9</accession>
<evidence type="ECO:0000256" key="1">
    <source>
        <dbReference type="ARBA" id="ARBA00001946"/>
    </source>
</evidence>
<comment type="catalytic activity">
    <reaction evidence="20">
        <text>N(6)-methyl-dATP + H2O = N(6)-methyl-dAMP + diphosphate + H(+)</text>
        <dbReference type="Rhea" id="RHEA:67604"/>
        <dbReference type="ChEBI" id="CHEBI:15377"/>
        <dbReference type="ChEBI" id="CHEBI:15378"/>
        <dbReference type="ChEBI" id="CHEBI:33019"/>
        <dbReference type="ChEBI" id="CHEBI:169976"/>
        <dbReference type="ChEBI" id="CHEBI:172872"/>
    </reaction>
    <physiologicalReaction direction="left-to-right" evidence="20">
        <dbReference type="Rhea" id="RHEA:67605"/>
    </physiologicalReaction>
</comment>
<comment type="similarity">
    <text evidence="2">Belongs to the Nudix hydrolase family.</text>
</comment>
<comment type="function">
    <text evidence="21">Oxidized purine nucleoside triphosphate hydrolase which is a prominent sanitizer of the oxidized nucleotide pool. Catalyzes the hydrolysis of 2-oxo-dATP (2-hydroxy-dATP) into 2-oxo-dAMP. Also has a significant hydrolase activity toward 2-oxo-ATP, 8-oxo-dGTP and 8-oxo-dATP. Through the hydrolysis of oxidized purine nucleoside triphosphates, prevents their incorporation into DNA and the subsequent transversions A:T to C:G and G:C to T:A. Also catalyzes the hydrolysis of methylated purine nucleoside triphosphate preventing their integration into DNA. Through this antimutagenic activity protects cells from oxidative stress.</text>
</comment>
<evidence type="ECO:0000256" key="21">
    <source>
        <dbReference type="ARBA" id="ARBA00053094"/>
    </source>
</evidence>
<keyword evidence="4" id="KW-0479">Metal-binding</keyword>
<dbReference type="InterPro" id="IPR015797">
    <property type="entry name" value="NUDIX_hydrolase-like_dom_sf"/>
</dbReference>
<evidence type="ECO:0000256" key="20">
    <source>
        <dbReference type="ARBA" id="ARBA00049032"/>
    </source>
</evidence>
<evidence type="ECO:0000256" key="16">
    <source>
        <dbReference type="ARBA" id="ARBA00031927"/>
    </source>
</evidence>
<dbReference type="EC" id="3.6.1.56" evidence="11"/>
<reference evidence="23 24" key="1">
    <citation type="submission" date="2019-06" db="EMBL/GenBank/DDBJ databases">
        <title>Whole genome shotgun sequence of Glutamicibacter uratoxydans NBRC 15515.</title>
        <authorList>
            <person name="Hosoyama A."/>
            <person name="Uohara A."/>
            <person name="Ohji S."/>
            <person name="Ichikawa N."/>
        </authorList>
    </citation>
    <scope>NUCLEOTIDE SEQUENCE [LARGE SCALE GENOMIC DNA]</scope>
    <source>
        <strain evidence="23 24">NBRC 15515</strain>
    </source>
</reference>
<comment type="subunit">
    <text evidence="3">Monomer.</text>
</comment>
<dbReference type="OrthoDB" id="9804563at2"/>
<dbReference type="Proteomes" id="UP000316612">
    <property type="component" value="Unassembled WGS sequence"/>
</dbReference>
<evidence type="ECO:0000256" key="4">
    <source>
        <dbReference type="ARBA" id="ARBA00022723"/>
    </source>
</evidence>
<comment type="catalytic activity">
    <reaction evidence="8">
        <text>2-oxo-dATP + H2O = 2-oxo-dAMP + diphosphate + H(+)</text>
        <dbReference type="Rhea" id="RHEA:31583"/>
        <dbReference type="ChEBI" id="CHEBI:15377"/>
        <dbReference type="ChEBI" id="CHEBI:15378"/>
        <dbReference type="ChEBI" id="CHEBI:33019"/>
        <dbReference type="ChEBI" id="CHEBI:63212"/>
        <dbReference type="ChEBI" id="CHEBI:77897"/>
        <dbReference type="EC" id="3.6.1.56"/>
    </reaction>
    <physiologicalReaction direction="left-to-right" evidence="8">
        <dbReference type="Rhea" id="RHEA:31584"/>
    </physiologicalReaction>
</comment>
<gene>
    <name evidence="23" type="ORF">AUR04nite_24670</name>
</gene>
<dbReference type="PANTHER" id="PTHR43758:SF2">
    <property type="entry name" value="OXIDIZED PURINE NUCLEOSIDE TRIPHOSPHATE HYDROLASE"/>
    <property type="match status" value="1"/>
</dbReference>
<sequence>MSEQSTDPKAVVLALVLREIHGTQQVLLGRKLTGFGAGNVVAPGGKVEPGESARQAAARELAEETSLSTPAELLMHRATVLFRFPARPASDMDCEVFTAHEFSGTPRPSSELDARWYDVEDLPLDQMWQDADHWLPKIVHGEQFTATVVMAEDNLGVQRVEFNDWQQP</sequence>
<keyword evidence="5" id="KW-0378">Hydrolase</keyword>
<evidence type="ECO:0000256" key="9">
    <source>
        <dbReference type="ARBA" id="ARBA00024486"/>
    </source>
</evidence>
<evidence type="ECO:0000256" key="19">
    <source>
        <dbReference type="ARBA" id="ARBA00048894"/>
    </source>
</evidence>
<comment type="catalytic activity">
    <reaction evidence="9">
        <text>8-oxo-dGTP + H2O = 8-oxo-dGMP + diphosphate + H(+)</text>
        <dbReference type="Rhea" id="RHEA:31575"/>
        <dbReference type="ChEBI" id="CHEBI:15377"/>
        <dbReference type="ChEBI" id="CHEBI:15378"/>
        <dbReference type="ChEBI" id="CHEBI:33019"/>
        <dbReference type="ChEBI" id="CHEBI:63224"/>
        <dbReference type="ChEBI" id="CHEBI:77896"/>
    </reaction>
    <physiologicalReaction direction="left-to-right" evidence="9">
        <dbReference type="Rhea" id="RHEA:31576"/>
    </physiologicalReaction>
</comment>
<dbReference type="PANTHER" id="PTHR43758">
    <property type="entry name" value="7,8-DIHYDRO-8-OXOGUANINE TRIPHOSPHATASE"/>
    <property type="match status" value="1"/>
</dbReference>
<protein>
    <recommendedName>
        <fullName evidence="12">Oxidized purine nucleoside triphosphate hydrolase</fullName>
        <ecNumber evidence="11">3.6.1.56</ecNumber>
    </recommendedName>
    <alternativeName>
        <fullName evidence="16">2-hydroxy-dATP diphosphatase</fullName>
    </alternativeName>
    <alternativeName>
        <fullName evidence="15">7,8-dihydro-8-oxoguanine triphosphatase</fullName>
    </alternativeName>
    <alternativeName>
        <fullName evidence="14">8-oxo-dGTPase</fullName>
    </alternativeName>
    <alternativeName>
        <fullName evidence="17">Methylated purine nucleoside triphosphate hydrolase</fullName>
    </alternativeName>
    <alternativeName>
        <fullName evidence="13">Nucleoside diphosphate-linked moiety X motif 1</fullName>
    </alternativeName>
</protein>
<evidence type="ECO:0000256" key="18">
    <source>
        <dbReference type="ARBA" id="ARBA00048002"/>
    </source>
</evidence>
<dbReference type="Gene3D" id="3.90.79.10">
    <property type="entry name" value="Nucleoside Triphosphate Pyrophosphohydrolase"/>
    <property type="match status" value="1"/>
</dbReference>
<evidence type="ECO:0000256" key="2">
    <source>
        <dbReference type="ARBA" id="ARBA00005582"/>
    </source>
</evidence>
<dbReference type="PROSITE" id="PS51462">
    <property type="entry name" value="NUDIX"/>
    <property type="match status" value="1"/>
</dbReference>
<dbReference type="InterPro" id="IPR003563">
    <property type="entry name" value="8ODP"/>
</dbReference>
<evidence type="ECO:0000256" key="6">
    <source>
        <dbReference type="ARBA" id="ARBA00022842"/>
    </source>
</evidence>
<evidence type="ECO:0000256" key="13">
    <source>
        <dbReference type="ARBA" id="ARBA00029673"/>
    </source>
</evidence>
<comment type="catalytic activity">
    <reaction evidence="10">
        <text>2-oxo-ATP + H2O = 2-oxo-AMP + diphosphate + H(+)</text>
        <dbReference type="Rhea" id="RHEA:67392"/>
        <dbReference type="ChEBI" id="CHEBI:15377"/>
        <dbReference type="ChEBI" id="CHEBI:15378"/>
        <dbReference type="ChEBI" id="CHEBI:33019"/>
        <dbReference type="ChEBI" id="CHEBI:71395"/>
        <dbReference type="ChEBI" id="CHEBI:172878"/>
    </reaction>
    <physiologicalReaction direction="left-to-right" evidence="10">
        <dbReference type="Rhea" id="RHEA:67393"/>
    </physiologicalReaction>
</comment>
<dbReference type="Pfam" id="PF00293">
    <property type="entry name" value="NUDIX"/>
    <property type="match status" value="1"/>
</dbReference>
<evidence type="ECO:0000256" key="15">
    <source>
        <dbReference type="ARBA" id="ARBA00030682"/>
    </source>
</evidence>
<evidence type="ECO:0000259" key="22">
    <source>
        <dbReference type="PROSITE" id="PS51462"/>
    </source>
</evidence>
<evidence type="ECO:0000256" key="5">
    <source>
        <dbReference type="ARBA" id="ARBA00022801"/>
    </source>
</evidence>
<dbReference type="AlphaFoldDB" id="A0A4Y4DTK9"/>
<organism evidence="23 24">
    <name type="scientific">Glutamicibacter uratoxydans</name>
    <name type="common">Arthrobacter uratoxydans</name>
    <dbReference type="NCBI Taxonomy" id="43667"/>
    <lineage>
        <taxon>Bacteria</taxon>
        <taxon>Bacillati</taxon>
        <taxon>Actinomycetota</taxon>
        <taxon>Actinomycetes</taxon>
        <taxon>Micrococcales</taxon>
        <taxon>Micrococcaceae</taxon>
        <taxon>Glutamicibacter</taxon>
    </lineage>
</organism>
<evidence type="ECO:0000256" key="10">
    <source>
        <dbReference type="ARBA" id="ARBA00024596"/>
    </source>
</evidence>
<dbReference type="CDD" id="cd03427">
    <property type="entry name" value="NUDIX_MTH1_Nudt1"/>
    <property type="match status" value="1"/>
</dbReference>
<comment type="catalytic activity">
    <reaction evidence="19">
        <text>O(6)-methyl-dGTP + H2O = O(6)-methyl-dGMP + diphosphate + H(+)</text>
        <dbReference type="Rhea" id="RHEA:67600"/>
        <dbReference type="ChEBI" id="CHEBI:15377"/>
        <dbReference type="ChEBI" id="CHEBI:15378"/>
        <dbReference type="ChEBI" id="CHEBI:33019"/>
        <dbReference type="ChEBI" id="CHEBI:169974"/>
        <dbReference type="ChEBI" id="CHEBI:169975"/>
    </reaction>
    <physiologicalReaction direction="left-to-right" evidence="19">
        <dbReference type="Rhea" id="RHEA:67601"/>
    </physiologicalReaction>
</comment>
<dbReference type="GO" id="GO:0005737">
    <property type="term" value="C:cytoplasm"/>
    <property type="evidence" value="ECO:0007669"/>
    <property type="project" value="TreeGrafter"/>
</dbReference>
<keyword evidence="24" id="KW-1185">Reference proteome</keyword>
<keyword evidence="6" id="KW-0460">Magnesium</keyword>
<dbReference type="GO" id="GO:0042262">
    <property type="term" value="P:DNA protection"/>
    <property type="evidence" value="ECO:0007669"/>
    <property type="project" value="InterPro"/>
</dbReference>
<proteinExistence type="inferred from homology"/>
<dbReference type="EMBL" id="BJNY01000014">
    <property type="protein sequence ID" value="GED06935.1"/>
    <property type="molecule type" value="Genomic_DNA"/>
</dbReference>
<evidence type="ECO:0000256" key="3">
    <source>
        <dbReference type="ARBA" id="ARBA00011245"/>
    </source>
</evidence>
<comment type="caution">
    <text evidence="23">The sequence shown here is derived from an EMBL/GenBank/DDBJ whole genome shotgun (WGS) entry which is preliminary data.</text>
</comment>
<evidence type="ECO:0000256" key="12">
    <source>
        <dbReference type="ARBA" id="ARBA00026218"/>
    </source>
</evidence>
<evidence type="ECO:0000256" key="7">
    <source>
        <dbReference type="ARBA" id="ARBA00024448"/>
    </source>
</evidence>
<dbReference type="SUPFAM" id="SSF55811">
    <property type="entry name" value="Nudix"/>
    <property type="match status" value="1"/>
</dbReference>
<dbReference type="GO" id="GO:0046872">
    <property type="term" value="F:metal ion binding"/>
    <property type="evidence" value="ECO:0007669"/>
    <property type="project" value="UniProtKB-KW"/>
</dbReference>